<feature type="compositionally biased region" description="Pro residues" evidence="1">
    <location>
        <begin position="327"/>
        <end position="354"/>
    </location>
</feature>
<accession>D1C6E7</accession>
<dbReference type="Pfam" id="PF13349">
    <property type="entry name" value="DUF4097"/>
    <property type="match status" value="1"/>
</dbReference>
<evidence type="ECO:0000313" key="3">
    <source>
        <dbReference type="EMBL" id="ACZ39572.1"/>
    </source>
</evidence>
<reference evidence="4" key="1">
    <citation type="submission" date="2009-11" db="EMBL/GenBank/DDBJ databases">
        <title>The complete chromosome 1 of Sphaerobacter thermophilus DSM 20745.</title>
        <authorList>
            <person name="Lucas S."/>
            <person name="Copeland A."/>
            <person name="Lapidus A."/>
            <person name="Glavina del Rio T."/>
            <person name="Dalin E."/>
            <person name="Tice H."/>
            <person name="Bruce D."/>
            <person name="Goodwin L."/>
            <person name="Pitluck S."/>
            <person name="Kyrpides N."/>
            <person name="Mavromatis K."/>
            <person name="Ivanova N."/>
            <person name="Mikhailova N."/>
            <person name="LaButti K.M."/>
            <person name="Clum A."/>
            <person name="Sun H.I."/>
            <person name="Brettin T."/>
            <person name="Detter J.C."/>
            <person name="Han C."/>
            <person name="Larimer F."/>
            <person name="Land M."/>
            <person name="Hauser L."/>
            <person name="Markowitz V."/>
            <person name="Cheng J.F."/>
            <person name="Hugenholtz P."/>
            <person name="Woyke T."/>
            <person name="Wu D."/>
            <person name="Steenblock K."/>
            <person name="Schneider S."/>
            <person name="Pukall R."/>
            <person name="Goeker M."/>
            <person name="Klenk H.P."/>
            <person name="Eisen J.A."/>
        </authorList>
    </citation>
    <scope>NUCLEOTIDE SEQUENCE [LARGE SCALE GENOMIC DNA]</scope>
    <source>
        <strain evidence="4">ATCC 49802 / DSM 20745 / S 6022</strain>
    </source>
</reference>
<dbReference type="STRING" id="479434.Sthe_2146"/>
<gene>
    <name evidence="3" type="ordered locus">Sthe_2146</name>
</gene>
<dbReference type="AlphaFoldDB" id="D1C6E7"/>
<dbReference type="InterPro" id="IPR025164">
    <property type="entry name" value="Toastrack_DUF4097"/>
</dbReference>
<evidence type="ECO:0000313" key="4">
    <source>
        <dbReference type="Proteomes" id="UP000002027"/>
    </source>
</evidence>
<dbReference type="Proteomes" id="UP000002027">
    <property type="component" value="Chromosome 1"/>
</dbReference>
<organism evidence="3 4">
    <name type="scientific">Sphaerobacter thermophilus (strain ATCC 49802 / DSM 20745 / KCCM 41009 / NCIMB 13125 / S 6022)</name>
    <dbReference type="NCBI Taxonomy" id="479434"/>
    <lineage>
        <taxon>Bacteria</taxon>
        <taxon>Pseudomonadati</taxon>
        <taxon>Thermomicrobiota</taxon>
        <taxon>Thermomicrobia</taxon>
        <taxon>Sphaerobacterales</taxon>
        <taxon>Sphaerobacterineae</taxon>
        <taxon>Sphaerobacteraceae</taxon>
        <taxon>Sphaerobacter</taxon>
    </lineage>
</organism>
<feature type="region of interest" description="Disordered" evidence="1">
    <location>
        <begin position="316"/>
        <end position="360"/>
    </location>
</feature>
<evidence type="ECO:0000259" key="2">
    <source>
        <dbReference type="Pfam" id="PF13349"/>
    </source>
</evidence>
<dbReference type="eggNOG" id="COG3595">
    <property type="taxonomic scope" value="Bacteria"/>
</dbReference>
<name>D1C6E7_SPHTD</name>
<evidence type="ECO:0000256" key="1">
    <source>
        <dbReference type="SAM" id="MobiDB-lite"/>
    </source>
</evidence>
<dbReference type="KEGG" id="sti:Sthe_2146"/>
<dbReference type="EMBL" id="CP001823">
    <property type="protein sequence ID" value="ACZ39572.1"/>
    <property type="molecule type" value="Genomic_DNA"/>
</dbReference>
<proteinExistence type="predicted"/>
<keyword evidence="4" id="KW-1185">Reference proteome</keyword>
<sequence>MSTSEHRIAASGVDVLLIEGTEGDLRVTWTERDDILVRGDYVEIEHDDDRVEISWQSATVANALTSILGIGTGSPVTVELPQTIRRTEITLRTGDLVLDSPRGTVQARVDRGDTIVDGGDGEIEMKLGGGTIRVERFTGPVTASSGAGDVKLTNVTGKVVVSAGAGDVLVQGGTGPVNLKLGAGDAVVDERDCDNLTIKLGTGDAIVRSGTSATTSIHNGLGDIVCRTVLGLGEHSFTTGSGDITVAVQRDIRARIEVITARGKIDSEIPLVSVGKRGPKSVLGRRLVGSIGDGDDRAEIRIRAVRGDVDLRWLTGAGARSTTPVRPAAPPSPSTPEPPVPPTPPALPEAPAPPEGVEAADSDTDVILVGPPAAETPRTDESEFENYQRVILSELAAGTLTVAEAERLLDALAQRQQGQHTTA</sequence>
<dbReference type="RefSeq" id="WP_012872618.1">
    <property type="nucleotide sequence ID" value="NC_013523.1"/>
</dbReference>
<dbReference type="OrthoDB" id="2240353at2"/>
<feature type="domain" description="DUF4097" evidence="2">
    <location>
        <begin position="8"/>
        <end position="311"/>
    </location>
</feature>
<reference evidence="3 4" key="2">
    <citation type="journal article" date="2010" name="Stand. Genomic Sci.">
        <title>Complete genome sequence of Desulfohalobium retbaense type strain (HR(100)).</title>
        <authorList>
            <person name="Spring S."/>
            <person name="Nolan M."/>
            <person name="Lapidus A."/>
            <person name="Glavina Del Rio T."/>
            <person name="Copeland A."/>
            <person name="Tice H."/>
            <person name="Cheng J.F."/>
            <person name="Lucas S."/>
            <person name="Land M."/>
            <person name="Chen F."/>
            <person name="Bruce D."/>
            <person name="Goodwin L."/>
            <person name="Pitluck S."/>
            <person name="Ivanova N."/>
            <person name="Mavromatis K."/>
            <person name="Mikhailova N."/>
            <person name="Pati A."/>
            <person name="Chen A."/>
            <person name="Palaniappan K."/>
            <person name="Hauser L."/>
            <person name="Chang Y.J."/>
            <person name="Jeffries C.D."/>
            <person name="Munk C."/>
            <person name="Kiss H."/>
            <person name="Chain P."/>
            <person name="Han C."/>
            <person name="Brettin T."/>
            <person name="Detter J.C."/>
            <person name="Schuler E."/>
            <person name="Goker M."/>
            <person name="Rohde M."/>
            <person name="Bristow J."/>
            <person name="Eisen J.A."/>
            <person name="Markowitz V."/>
            <person name="Hugenholtz P."/>
            <person name="Kyrpides N.C."/>
            <person name="Klenk H.P."/>
        </authorList>
    </citation>
    <scope>NUCLEOTIDE SEQUENCE [LARGE SCALE GENOMIC DNA]</scope>
    <source>
        <strain evidence="4">ATCC 49802 / DSM 20745 / S 6022</strain>
    </source>
</reference>
<protein>
    <recommendedName>
        <fullName evidence="2">DUF4097 domain-containing protein</fullName>
    </recommendedName>
</protein>
<dbReference type="InParanoid" id="D1C6E7"/>
<dbReference type="HOGENOM" id="CLU_658779_0_0_0"/>
<dbReference type="Gene3D" id="2.160.20.120">
    <property type="match status" value="1"/>
</dbReference>